<dbReference type="OrthoDB" id="1339084at2"/>
<dbReference type="Proteomes" id="UP000239366">
    <property type="component" value="Unassembled WGS sequence"/>
</dbReference>
<evidence type="ECO:0000313" key="2">
    <source>
        <dbReference type="Proteomes" id="UP000239366"/>
    </source>
</evidence>
<evidence type="ECO:0000313" key="1">
    <source>
        <dbReference type="EMBL" id="PQJ16654.1"/>
    </source>
</evidence>
<sequence length="170" mass="19537">MDEFLDELHKFNKNIYFEIGGHPEDEKVELIISAEGNVEYFASVEKLTSLAPEFKNWDIIAFKPPMGTGFSLDYGGRVFNPEEIIFIPLVSKKDPTAIGFNVCYPDYEESEREVFMNGTYLILDTIIGEKSNALDIDYMNVIKTPENIGEYDFRHISDIAEFIEERKNEG</sequence>
<dbReference type="RefSeq" id="WP_146106309.1">
    <property type="nucleotide sequence ID" value="NZ_MQVX01000001.1"/>
</dbReference>
<protein>
    <submittedName>
        <fullName evidence="1">Uncharacterized protein</fullName>
    </submittedName>
</protein>
<dbReference type="EMBL" id="MQVX01000001">
    <property type="protein sequence ID" value="PQJ16654.1"/>
    <property type="molecule type" value="Genomic_DNA"/>
</dbReference>
<keyword evidence="2" id="KW-1185">Reference proteome</keyword>
<comment type="caution">
    <text evidence="1">The sequence shown here is derived from an EMBL/GenBank/DDBJ whole genome shotgun (WGS) entry which is preliminary data.</text>
</comment>
<organism evidence="1 2">
    <name type="scientific">Aureicoccus marinus</name>
    <dbReference type="NCBI Taxonomy" id="754435"/>
    <lineage>
        <taxon>Bacteria</taxon>
        <taxon>Pseudomonadati</taxon>
        <taxon>Bacteroidota</taxon>
        <taxon>Flavobacteriia</taxon>
        <taxon>Flavobacteriales</taxon>
        <taxon>Flavobacteriaceae</taxon>
        <taxon>Aureicoccus</taxon>
    </lineage>
</organism>
<proteinExistence type="predicted"/>
<name>A0A2S7TAI6_9FLAO</name>
<gene>
    <name evidence="1" type="ORF">BST99_13840</name>
</gene>
<accession>A0A2S7TAI6</accession>
<dbReference type="AlphaFoldDB" id="A0A2S7TAI6"/>
<reference evidence="2" key="1">
    <citation type="submission" date="2016-11" db="EMBL/GenBank/DDBJ databases">
        <title>Trade-off between light-utilization and light-protection in marine flavobacteria.</title>
        <authorList>
            <person name="Kumagai Y."/>
            <person name="Yoshizawa S."/>
            <person name="Kogure K."/>
        </authorList>
    </citation>
    <scope>NUCLEOTIDE SEQUENCE [LARGE SCALE GENOMIC DNA]</scope>
    <source>
        <strain evidence="2">SG-18</strain>
    </source>
</reference>